<dbReference type="STRING" id="85968.GCA_900073015_02185"/>
<proteinExistence type="predicted"/>
<dbReference type="AlphaFoldDB" id="A0A2G5P672"/>
<evidence type="ECO:0000313" key="2">
    <source>
        <dbReference type="EMBL" id="PIB73523.1"/>
    </source>
</evidence>
<reference evidence="2 3" key="1">
    <citation type="journal article" date="2017" name="Infect. Genet. Evol.">
        <title>The new phylogeny of the genus Mycobacterium: The old and the news.</title>
        <authorList>
            <person name="Tortoli E."/>
            <person name="Fedrizzi T."/>
            <person name="Meehan C.J."/>
            <person name="Trovato A."/>
            <person name="Grottola A."/>
            <person name="Giacobazzi E."/>
            <person name="Serpini G.F."/>
            <person name="Tagliazucchi S."/>
            <person name="Fabio A."/>
            <person name="Bettua C."/>
            <person name="Bertorelli R."/>
            <person name="Frascaro F."/>
            <person name="De Sanctis V."/>
            <person name="Pecorari M."/>
            <person name="Jousson O."/>
            <person name="Segata N."/>
            <person name="Cirillo D.M."/>
        </authorList>
    </citation>
    <scope>NUCLEOTIDE SEQUENCE [LARGE SCALE GENOMIC DNA]</scope>
    <source>
        <strain evidence="2 3">CIP1034565</strain>
    </source>
</reference>
<evidence type="ECO:0000313" key="3">
    <source>
        <dbReference type="Proteomes" id="UP000230551"/>
    </source>
</evidence>
<dbReference type="Proteomes" id="UP000230551">
    <property type="component" value="Unassembled WGS sequence"/>
</dbReference>
<dbReference type="EMBL" id="PDCN02000028">
    <property type="protein sequence ID" value="PIB73523.1"/>
    <property type="molecule type" value="Genomic_DNA"/>
</dbReference>
<comment type="caution">
    <text evidence="2">The sequence shown here is derived from an EMBL/GenBank/DDBJ whole genome shotgun (WGS) entry which is preliminary data.</text>
</comment>
<dbReference type="InterPro" id="IPR018960">
    <property type="entry name" value="DUF1990"/>
</dbReference>
<sequence>MDFDDLAGRQLSYPEVGEEFFAVRHDPDTDRVFAEVVAFSRHGPWWIRLGAPVASAAQRLITDRYLAALRET</sequence>
<feature type="domain" description="DUF1990" evidence="1">
    <location>
        <begin position="14"/>
        <end position="68"/>
    </location>
</feature>
<evidence type="ECO:0000259" key="1">
    <source>
        <dbReference type="Pfam" id="PF09348"/>
    </source>
</evidence>
<accession>A0A2G5P672</accession>
<dbReference type="Pfam" id="PF09348">
    <property type="entry name" value="DUF1990"/>
    <property type="match status" value="1"/>
</dbReference>
<keyword evidence="3" id="KW-1185">Reference proteome</keyword>
<gene>
    <name evidence="2" type="ORF">CQY22_016455</name>
</gene>
<organism evidence="2 3">
    <name type="scientific">Mycolicibacterium brumae</name>
    <dbReference type="NCBI Taxonomy" id="85968"/>
    <lineage>
        <taxon>Bacteria</taxon>
        <taxon>Bacillati</taxon>
        <taxon>Actinomycetota</taxon>
        <taxon>Actinomycetes</taxon>
        <taxon>Mycobacteriales</taxon>
        <taxon>Mycobacteriaceae</taxon>
        <taxon>Mycolicibacterium</taxon>
    </lineage>
</organism>
<protein>
    <submittedName>
        <fullName evidence="2">DUF1990 domain-containing protein</fullName>
    </submittedName>
</protein>
<dbReference type="RefSeq" id="WP_090589049.1">
    <property type="nucleotide sequence ID" value="NZ_CP104302.1"/>
</dbReference>
<dbReference type="OrthoDB" id="120660at2"/>
<name>A0A2G5P672_9MYCO</name>